<dbReference type="InterPro" id="IPR036691">
    <property type="entry name" value="Endo/exonu/phosph_ase_sf"/>
</dbReference>
<dbReference type="Proteomes" id="UP000005237">
    <property type="component" value="Unassembled WGS sequence"/>
</dbReference>
<organism evidence="2 3">
    <name type="scientific">Caenorhabditis japonica</name>
    <dbReference type="NCBI Taxonomy" id="281687"/>
    <lineage>
        <taxon>Eukaryota</taxon>
        <taxon>Metazoa</taxon>
        <taxon>Ecdysozoa</taxon>
        <taxon>Nematoda</taxon>
        <taxon>Chromadorea</taxon>
        <taxon>Rhabditida</taxon>
        <taxon>Rhabditina</taxon>
        <taxon>Rhabditomorpha</taxon>
        <taxon>Rhabditoidea</taxon>
        <taxon>Rhabditidae</taxon>
        <taxon>Peloderinae</taxon>
        <taxon>Caenorhabditis</taxon>
    </lineage>
</organism>
<dbReference type="AlphaFoldDB" id="A0A8R1E968"/>
<dbReference type="Gene3D" id="3.60.10.10">
    <property type="entry name" value="Endonuclease/exonuclease/phosphatase"/>
    <property type="match status" value="1"/>
</dbReference>
<feature type="compositionally biased region" description="Low complexity" evidence="1">
    <location>
        <begin position="16"/>
        <end position="27"/>
    </location>
</feature>
<reference evidence="2" key="2">
    <citation type="submission" date="2022-06" db="UniProtKB">
        <authorList>
            <consortium name="EnsemblMetazoa"/>
        </authorList>
    </citation>
    <scope>IDENTIFICATION</scope>
    <source>
        <strain evidence="2">DF5081</strain>
    </source>
</reference>
<accession>A0A8R1E968</accession>
<sequence>MFHWKTTYSYTLDANSPSASGGSAAISVRTESSTESPQNATQSPNRHSAWLRSSSQPATCRNTAFNEISDGNWQYCIASPNAIPAVKGFGNVPIVSYEEIEQMGDRKLKMCAVTWNVNEKNSKVLNHLAKKLIEKGNDIDSDIFFISLQEIPSTATTFHEDALKILEPVFKEHSLYLSHRAWSQMVIVFLRQKHLRYAIRTFSPCLLQFSCCRAGTRFS</sequence>
<proteinExistence type="predicted"/>
<keyword evidence="3" id="KW-1185">Reference proteome</keyword>
<feature type="compositionally biased region" description="Polar residues" evidence="1">
    <location>
        <begin position="29"/>
        <end position="53"/>
    </location>
</feature>
<evidence type="ECO:0000313" key="2">
    <source>
        <dbReference type="EnsemblMetazoa" id="CJA27473.1"/>
    </source>
</evidence>
<reference evidence="3" key="1">
    <citation type="submission" date="2010-08" db="EMBL/GenBank/DDBJ databases">
        <authorList>
            <consortium name="Caenorhabditis japonica Sequencing Consortium"/>
            <person name="Wilson R.K."/>
        </authorList>
    </citation>
    <scope>NUCLEOTIDE SEQUENCE [LARGE SCALE GENOMIC DNA]</scope>
    <source>
        <strain evidence="3">DF5081</strain>
    </source>
</reference>
<name>A0A8R1E968_CAEJA</name>
<evidence type="ECO:0000256" key="1">
    <source>
        <dbReference type="SAM" id="MobiDB-lite"/>
    </source>
</evidence>
<feature type="region of interest" description="Disordered" evidence="1">
    <location>
        <begin position="16"/>
        <end position="53"/>
    </location>
</feature>
<dbReference type="EnsemblMetazoa" id="CJA27473.1">
    <property type="protein sequence ID" value="CJA27473.1"/>
    <property type="gene ID" value="WBGene00183045"/>
</dbReference>
<dbReference type="SUPFAM" id="SSF56219">
    <property type="entry name" value="DNase I-like"/>
    <property type="match status" value="1"/>
</dbReference>
<evidence type="ECO:0000313" key="3">
    <source>
        <dbReference type="Proteomes" id="UP000005237"/>
    </source>
</evidence>
<protein>
    <submittedName>
        <fullName evidence="2">Uncharacterized protein</fullName>
    </submittedName>
</protein>